<sequence length="38" mass="4294">MHDGVVKKSVIHPRFRWMVTRAVNFADGGFMSADLDTT</sequence>
<evidence type="ECO:0000313" key="1">
    <source>
        <dbReference type="EMBL" id="MPN54014.1"/>
    </source>
</evidence>
<name>A0A645J0H8_9ZZZZ</name>
<accession>A0A645J0H8</accession>
<proteinExistence type="predicted"/>
<protein>
    <submittedName>
        <fullName evidence="1">Uncharacterized protein</fullName>
    </submittedName>
</protein>
<gene>
    <name evidence="1" type="ORF">SDC9_201683</name>
</gene>
<dbReference type="EMBL" id="VSSQ01121789">
    <property type="protein sequence ID" value="MPN54014.1"/>
    <property type="molecule type" value="Genomic_DNA"/>
</dbReference>
<reference evidence="1" key="1">
    <citation type="submission" date="2019-08" db="EMBL/GenBank/DDBJ databases">
        <authorList>
            <person name="Kucharzyk K."/>
            <person name="Murdoch R.W."/>
            <person name="Higgins S."/>
            <person name="Loffler F."/>
        </authorList>
    </citation>
    <scope>NUCLEOTIDE SEQUENCE</scope>
</reference>
<dbReference type="AlphaFoldDB" id="A0A645J0H8"/>
<comment type="caution">
    <text evidence="1">The sequence shown here is derived from an EMBL/GenBank/DDBJ whole genome shotgun (WGS) entry which is preliminary data.</text>
</comment>
<organism evidence="1">
    <name type="scientific">bioreactor metagenome</name>
    <dbReference type="NCBI Taxonomy" id="1076179"/>
    <lineage>
        <taxon>unclassified sequences</taxon>
        <taxon>metagenomes</taxon>
        <taxon>ecological metagenomes</taxon>
    </lineage>
</organism>